<keyword evidence="2" id="KW-0238">DNA-binding</keyword>
<dbReference type="InterPro" id="IPR018060">
    <property type="entry name" value="HTH_AraC"/>
</dbReference>
<dbReference type="InterPro" id="IPR020449">
    <property type="entry name" value="Tscrpt_reg_AraC-type_HTH"/>
</dbReference>
<dbReference type="PROSITE" id="PS01124">
    <property type="entry name" value="HTH_ARAC_FAMILY_2"/>
    <property type="match status" value="1"/>
</dbReference>
<comment type="caution">
    <text evidence="5">The sequence shown here is derived from an EMBL/GenBank/DDBJ whole genome shotgun (WGS) entry which is preliminary data.</text>
</comment>
<dbReference type="Gene3D" id="1.10.10.60">
    <property type="entry name" value="Homeodomain-like"/>
    <property type="match status" value="2"/>
</dbReference>
<dbReference type="InterPro" id="IPR011256">
    <property type="entry name" value="Reg_factor_effector_dom_sf"/>
</dbReference>
<feature type="domain" description="HTH araC/xylS-type" evidence="4">
    <location>
        <begin position="9"/>
        <end position="108"/>
    </location>
</feature>
<dbReference type="GO" id="GO:0043565">
    <property type="term" value="F:sequence-specific DNA binding"/>
    <property type="evidence" value="ECO:0007669"/>
    <property type="project" value="InterPro"/>
</dbReference>
<keyword evidence="6" id="KW-1185">Reference proteome</keyword>
<proteinExistence type="predicted"/>
<reference evidence="5 6" key="1">
    <citation type="submission" date="2019-03" db="EMBL/GenBank/DDBJ databases">
        <title>Genomic Encyclopedia of Type Strains, Phase IV (KMG-IV): sequencing the most valuable type-strain genomes for metagenomic binning, comparative biology and taxonomic classification.</title>
        <authorList>
            <person name="Goeker M."/>
        </authorList>
    </citation>
    <scope>NUCLEOTIDE SEQUENCE [LARGE SCALE GENOMIC DNA]</scope>
    <source>
        <strain evidence="5 6">DSM 5604</strain>
    </source>
</reference>
<name>A0A4R6X9U3_9GAMM</name>
<dbReference type="PANTHER" id="PTHR40055:SF1">
    <property type="entry name" value="TRANSCRIPTIONAL REGULATOR YGIV-RELATED"/>
    <property type="match status" value="1"/>
</dbReference>
<evidence type="ECO:0000256" key="3">
    <source>
        <dbReference type="ARBA" id="ARBA00023163"/>
    </source>
</evidence>
<protein>
    <submittedName>
        <fullName evidence="5">AraC family transcriptional regulator</fullName>
    </submittedName>
</protein>
<keyword evidence="1" id="KW-0805">Transcription regulation</keyword>
<dbReference type="AlphaFoldDB" id="A0A4R6X9U3"/>
<evidence type="ECO:0000256" key="2">
    <source>
        <dbReference type="ARBA" id="ARBA00023125"/>
    </source>
</evidence>
<dbReference type="InterPro" id="IPR009057">
    <property type="entry name" value="Homeodomain-like_sf"/>
</dbReference>
<dbReference type="SMART" id="SM00871">
    <property type="entry name" value="AraC_E_bind"/>
    <property type="match status" value="1"/>
</dbReference>
<evidence type="ECO:0000259" key="4">
    <source>
        <dbReference type="PROSITE" id="PS01124"/>
    </source>
</evidence>
<dbReference type="GO" id="GO:0003700">
    <property type="term" value="F:DNA-binding transcription factor activity"/>
    <property type="evidence" value="ECO:0007669"/>
    <property type="project" value="InterPro"/>
</dbReference>
<evidence type="ECO:0000313" key="5">
    <source>
        <dbReference type="EMBL" id="TDR14819.1"/>
    </source>
</evidence>
<dbReference type="SUPFAM" id="SSF55136">
    <property type="entry name" value="Probable bacterial effector-binding domain"/>
    <property type="match status" value="1"/>
</dbReference>
<keyword evidence="3" id="KW-0804">Transcription</keyword>
<accession>A0A4R6X9U3</accession>
<dbReference type="InterPro" id="IPR010499">
    <property type="entry name" value="AraC_E-bd"/>
</dbReference>
<dbReference type="Proteomes" id="UP000295729">
    <property type="component" value="Unassembled WGS sequence"/>
</dbReference>
<organism evidence="5 6">
    <name type="scientific">Marinomonas communis</name>
    <dbReference type="NCBI Taxonomy" id="28254"/>
    <lineage>
        <taxon>Bacteria</taxon>
        <taxon>Pseudomonadati</taxon>
        <taxon>Pseudomonadota</taxon>
        <taxon>Gammaproteobacteria</taxon>
        <taxon>Oceanospirillales</taxon>
        <taxon>Oceanospirillaceae</taxon>
        <taxon>Marinomonas</taxon>
    </lineage>
</organism>
<dbReference type="Gene3D" id="3.20.80.10">
    <property type="entry name" value="Regulatory factor, effector binding domain"/>
    <property type="match status" value="1"/>
</dbReference>
<dbReference type="Pfam" id="PF12833">
    <property type="entry name" value="HTH_18"/>
    <property type="match status" value="1"/>
</dbReference>
<gene>
    <name evidence="5" type="ORF">C8D85_0168</name>
</gene>
<evidence type="ECO:0000256" key="1">
    <source>
        <dbReference type="ARBA" id="ARBA00023015"/>
    </source>
</evidence>
<sequence length="288" mass="33390">MQQHQNRINEVLFYIHQDISRTLGAKELAEVAAYSEQHFHRLFKSVVGESIHQYIRRVRMEYAANQLMFDNHSSIIDIANRCGFSSASSFNKAFKSTFHCAPSAWRQQESPTLKKPYLKDPDVARGYESVAICPLPTPCIQECPARLVAYKRHQGYNRSIKEAWMTLMAWANTEQRDTDKQFGLHHSNPAWVELNRCRYVACLEIDRPVARHSVVSQLVIPAGLHAVFHLQGKYGELLPKISQVLETWLPSSKFKLRSTPGYVQYYHNQFLTEDESFDLEFYLPISFF</sequence>
<dbReference type="Pfam" id="PF06445">
    <property type="entry name" value="GyrI-like"/>
    <property type="match status" value="1"/>
</dbReference>
<dbReference type="EMBL" id="SNZA01000001">
    <property type="protein sequence ID" value="TDR14819.1"/>
    <property type="molecule type" value="Genomic_DNA"/>
</dbReference>
<dbReference type="SUPFAM" id="SSF46689">
    <property type="entry name" value="Homeodomain-like"/>
    <property type="match status" value="2"/>
</dbReference>
<dbReference type="SMART" id="SM00342">
    <property type="entry name" value="HTH_ARAC"/>
    <property type="match status" value="1"/>
</dbReference>
<evidence type="ECO:0000313" key="6">
    <source>
        <dbReference type="Proteomes" id="UP000295729"/>
    </source>
</evidence>
<dbReference type="InterPro" id="IPR029442">
    <property type="entry name" value="GyrI-like"/>
</dbReference>
<dbReference type="PANTHER" id="PTHR40055">
    <property type="entry name" value="TRANSCRIPTIONAL REGULATOR YGIV-RELATED"/>
    <property type="match status" value="1"/>
</dbReference>
<dbReference type="InterPro" id="IPR050908">
    <property type="entry name" value="SmbC-like"/>
</dbReference>
<dbReference type="PRINTS" id="PR00032">
    <property type="entry name" value="HTHARAC"/>
</dbReference>